<sequence length="125" mass="13143">MNNADTDTDANPGTDTGSGAYRQELTALEEAVEQAAGRLRGLAESRLRQGAAADGLARARELSRRAQLIERPGAEPRVMPDHGVFAVGDQLAVAGHDLVRALREHPDPGAPAAARDVLRGETARG</sequence>
<feature type="region of interest" description="Disordered" evidence="1">
    <location>
        <begin position="1"/>
        <end position="23"/>
    </location>
</feature>
<dbReference type="STRING" id="408015.SXIM_18710"/>
<dbReference type="Proteomes" id="UP000034034">
    <property type="component" value="Chromosome"/>
</dbReference>
<dbReference type="HOGENOM" id="CLU_1991511_0_0_11"/>
<protein>
    <submittedName>
        <fullName evidence="2">Uncharacterized protein</fullName>
    </submittedName>
</protein>
<gene>
    <name evidence="2" type="ORF">SXIM_18710</name>
</gene>
<name>A0A0F7FSV7_9ACTN</name>
<dbReference type="AlphaFoldDB" id="A0A0F7FSV7"/>
<feature type="compositionally biased region" description="Polar residues" evidence="1">
    <location>
        <begin position="1"/>
        <end position="17"/>
    </location>
</feature>
<feature type="region of interest" description="Disordered" evidence="1">
    <location>
        <begin position="103"/>
        <end position="125"/>
    </location>
</feature>
<keyword evidence="3" id="KW-1185">Reference proteome</keyword>
<feature type="compositionally biased region" description="Basic and acidic residues" evidence="1">
    <location>
        <begin position="116"/>
        <end position="125"/>
    </location>
</feature>
<dbReference type="PATRIC" id="fig|408015.6.peg.1903"/>
<evidence type="ECO:0000256" key="1">
    <source>
        <dbReference type="SAM" id="MobiDB-lite"/>
    </source>
</evidence>
<reference evidence="2" key="1">
    <citation type="submission" date="2019-08" db="EMBL/GenBank/DDBJ databases">
        <title>Complete genome sequence of a mangrove-derived Streptomyces xiamenensis.</title>
        <authorList>
            <person name="Xu J."/>
        </authorList>
    </citation>
    <scope>NUCLEOTIDE SEQUENCE</scope>
    <source>
        <strain evidence="2">318</strain>
    </source>
</reference>
<evidence type="ECO:0000313" key="3">
    <source>
        <dbReference type="Proteomes" id="UP000034034"/>
    </source>
</evidence>
<evidence type="ECO:0000313" key="2">
    <source>
        <dbReference type="EMBL" id="AKG43255.1"/>
    </source>
</evidence>
<organism evidence="2 3">
    <name type="scientific">Streptomyces xiamenensis</name>
    <dbReference type="NCBI Taxonomy" id="408015"/>
    <lineage>
        <taxon>Bacteria</taxon>
        <taxon>Bacillati</taxon>
        <taxon>Actinomycetota</taxon>
        <taxon>Actinomycetes</taxon>
        <taxon>Kitasatosporales</taxon>
        <taxon>Streptomycetaceae</taxon>
        <taxon>Streptomyces</taxon>
    </lineage>
</organism>
<dbReference type="EMBL" id="CP009922">
    <property type="protein sequence ID" value="AKG43255.1"/>
    <property type="molecule type" value="Genomic_DNA"/>
</dbReference>
<accession>A0A0F7FSV7</accession>
<proteinExistence type="predicted"/>
<dbReference type="KEGG" id="sxi:SXIM_18710"/>